<dbReference type="InterPro" id="IPR013783">
    <property type="entry name" value="Ig-like_fold"/>
</dbReference>
<evidence type="ECO:0000256" key="2">
    <source>
        <dbReference type="SAM" id="MobiDB-lite"/>
    </source>
</evidence>
<reference evidence="4" key="1">
    <citation type="submission" date="2016-07" db="EMBL/GenBank/DDBJ databases">
        <title>Microvirga ossetica sp. nov. a new species of rhizobia isolated from root nodules of the legume species Vicia alpestris Steven originated from North Ossetia region in the Caucasus.</title>
        <authorList>
            <person name="Safronova V.I."/>
            <person name="Kuznetsova I.G."/>
            <person name="Sazanova A.L."/>
            <person name="Belimov A."/>
            <person name="Andronov E."/>
            <person name="Osledkin Y.S."/>
            <person name="Onishchuk O.P."/>
            <person name="Kurchak O.N."/>
            <person name="Shaposhnikov A.I."/>
            <person name="Willems A."/>
            <person name="Tikhonovich I.A."/>
        </authorList>
    </citation>
    <scope>NUCLEOTIDE SEQUENCE [LARGE SCALE GENOMIC DNA]</scope>
    <source>
        <strain evidence="4">V5/3M</strain>
    </source>
</reference>
<dbReference type="PANTHER" id="PTHR43002">
    <property type="entry name" value="GLYCOGEN DEBRANCHING ENZYME"/>
    <property type="match status" value="1"/>
</dbReference>
<dbReference type="SUPFAM" id="SSF81296">
    <property type="entry name" value="E set domains"/>
    <property type="match status" value="1"/>
</dbReference>
<name>A0A1B2EBL5_9HYPH</name>
<comment type="similarity">
    <text evidence="1">Belongs to the glycosyl hydrolase 13 family.</text>
</comment>
<dbReference type="GO" id="GO:0004553">
    <property type="term" value="F:hydrolase activity, hydrolyzing O-glycosyl compounds"/>
    <property type="evidence" value="ECO:0007669"/>
    <property type="project" value="InterPro"/>
</dbReference>
<gene>
    <name evidence="4" type="ORF">BB934_03330</name>
</gene>
<dbReference type="Gene3D" id="2.60.40.10">
    <property type="entry name" value="Immunoglobulins"/>
    <property type="match status" value="1"/>
</dbReference>
<dbReference type="InterPro" id="IPR044505">
    <property type="entry name" value="GlgX_Isoamylase_N_E_set"/>
</dbReference>
<protein>
    <recommendedName>
        <fullName evidence="3">Glycoside hydrolase family 13 N-terminal domain-containing protein</fullName>
    </recommendedName>
</protein>
<dbReference type="KEGG" id="moc:BB934_03330"/>
<dbReference type="InterPro" id="IPR004193">
    <property type="entry name" value="Glyco_hydro_13_N"/>
</dbReference>
<dbReference type="AlphaFoldDB" id="A0A1B2EBL5"/>
<organism evidence="4">
    <name type="scientific">Microvirga ossetica</name>
    <dbReference type="NCBI Taxonomy" id="1882682"/>
    <lineage>
        <taxon>Bacteria</taxon>
        <taxon>Pseudomonadati</taxon>
        <taxon>Pseudomonadota</taxon>
        <taxon>Alphaproteobacteria</taxon>
        <taxon>Hyphomicrobiales</taxon>
        <taxon>Methylobacteriaceae</taxon>
        <taxon>Microvirga</taxon>
    </lineage>
</organism>
<dbReference type="CDD" id="cd02856">
    <property type="entry name" value="E_set_GDE_Isoamylase_N"/>
    <property type="match status" value="1"/>
</dbReference>
<accession>A0A1B2EBL5</accession>
<evidence type="ECO:0000259" key="3">
    <source>
        <dbReference type="Pfam" id="PF02922"/>
    </source>
</evidence>
<evidence type="ECO:0000313" key="4">
    <source>
        <dbReference type="EMBL" id="ANY77374.1"/>
    </source>
</evidence>
<dbReference type="EMBL" id="CP016616">
    <property type="protein sequence ID" value="ANY77374.1"/>
    <property type="molecule type" value="Genomic_DNA"/>
</dbReference>
<dbReference type="Pfam" id="PF02922">
    <property type="entry name" value="CBM_48"/>
    <property type="match status" value="1"/>
</dbReference>
<dbReference type="GO" id="GO:0005975">
    <property type="term" value="P:carbohydrate metabolic process"/>
    <property type="evidence" value="ECO:0007669"/>
    <property type="project" value="InterPro"/>
</dbReference>
<feature type="domain" description="Glycoside hydrolase family 13 N-terminal" evidence="3">
    <location>
        <begin position="31"/>
        <end position="96"/>
    </location>
</feature>
<evidence type="ECO:0000256" key="1">
    <source>
        <dbReference type="ARBA" id="ARBA00008061"/>
    </source>
</evidence>
<dbReference type="InterPro" id="IPR014756">
    <property type="entry name" value="Ig_E-set"/>
</dbReference>
<proteinExistence type="inferred from homology"/>
<sequence>MNVSEPKGAQSEAAAPRATRRSAVREGRPNPLGATWNSLGVDFALFATHATKVELYLFDDKGQVELEQIELPEYTNEVWHGYLPDAGPNTIYGYRAQPLRTSPRLSVQSEQAELCIRSVPAGSAKPHQATLLPLIRYS</sequence>
<feature type="region of interest" description="Disordered" evidence="2">
    <location>
        <begin position="1"/>
        <end position="32"/>
    </location>
</feature>